<evidence type="ECO:0008006" key="4">
    <source>
        <dbReference type="Google" id="ProtNLM"/>
    </source>
</evidence>
<feature type="transmembrane region" description="Helical" evidence="1">
    <location>
        <begin position="12"/>
        <end position="39"/>
    </location>
</feature>
<dbReference type="RefSeq" id="WP_098483123.1">
    <property type="nucleotide sequence ID" value="NZ_PDJI01000004.1"/>
</dbReference>
<protein>
    <recommendedName>
        <fullName evidence="4">Small integral membrane protein DUF2273</fullName>
    </recommendedName>
</protein>
<gene>
    <name evidence="2" type="ORF">ATJ97_1434</name>
</gene>
<keyword evidence="1" id="KW-0472">Membrane</keyword>
<accession>A0A2A9EL05</accession>
<organism evidence="2 3">
    <name type="scientific">Georgenia soli</name>
    <dbReference type="NCBI Taxonomy" id="638953"/>
    <lineage>
        <taxon>Bacteria</taxon>
        <taxon>Bacillati</taxon>
        <taxon>Actinomycetota</taxon>
        <taxon>Actinomycetes</taxon>
        <taxon>Micrococcales</taxon>
        <taxon>Bogoriellaceae</taxon>
        <taxon>Georgenia</taxon>
    </lineage>
</organism>
<dbReference type="OrthoDB" id="4570571at2"/>
<keyword evidence="1" id="KW-0812">Transmembrane</keyword>
<dbReference type="EMBL" id="PDJI01000004">
    <property type="protein sequence ID" value="PFG38942.1"/>
    <property type="molecule type" value="Genomic_DNA"/>
</dbReference>
<proteinExistence type="predicted"/>
<dbReference type="AlphaFoldDB" id="A0A2A9EL05"/>
<evidence type="ECO:0000313" key="3">
    <source>
        <dbReference type="Proteomes" id="UP000222106"/>
    </source>
</evidence>
<evidence type="ECO:0000313" key="2">
    <source>
        <dbReference type="EMBL" id="PFG38942.1"/>
    </source>
</evidence>
<keyword evidence="3" id="KW-1185">Reference proteome</keyword>
<reference evidence="2 3" key="1">
    <citation type="submission" date="2017-10" db="EMBL/GenBank/DDBJ databases">
        <title>Sequencing the genomes of 1000 actinobacteria strains.</title>
        <authorList>
            <person name="Klenk H.-P."/>
        </authorList>
    </citation>
    <scope>NUCLEOTIDE SEQUENCE [LARGE SCALE GENOMIC DNA]</scope>
    <source>
        <strain evidence="2 3">DSM 21838</strain>
    </source>
</reference>
<dbReference type="Proteomes" id="UP000222106">
    <property type="component" value="Unassembled WGS sequence"/>
</dbReference>
<name>A0A2A9EL05_9MICO</name>
<keyword evidence="1" id="KW-1133">Transmembrane helix</keyword>
<sequence length="61" mass="6185">MSPTVVGLFTGLLLGIAWVVGGFYAFVGTAVLGAIGFLVGKVVAGEIDLTPYLGGGSRRSR</sequence>
<comment type="caution">
    <text evidence="2">The sequence shown here is derived from an EMBL/GenBank/DDBJ whole genome shotgun (WGS) entry which is preliminary data.</text>
</comment>
<evidence type="ECO:0000256" key="1">
    <source>
        <dbReference type="SAM" id="Phobius"/>
    </source>
</evidence>